<feature type="region of interest" description="Disordered" evidence="1">
    <location>
        <begin position="114"/>
        <end position="150"/>
    </location>
</feature>
<feature type="compositionally biased region" description="Polar residues" evidence="1">
    <location>
        <begin position="430"/>
        <end position="446"/>
    </location>
</feature>
<evidence type="ECO:0000256" key="1">
    <source>
        <dbReference type="SAM" id="MobiDB-lite"/>
    </source>
</evidence>
<accession>A0A5B0R0S5</accession>
<feature type="region of interest" description="Disordered" evidence="1">
    <location>
        <begin position="691"/>
        <end position="728"/>
    </location>
</feature>
<gene>
    <name evidence="2" type="ORF">PGT21_016170</name>
</gene>
<feature type="compositionally biased region" description="Polar residues" evidence="1">
    <location>
        <begin position="1"/>
        <end position="20"/>
    </location>
</feature>
<evidence type="ECO:0000313" key="2">
    <source>
        <dbReference type="EMBL" id="KAA1119142.1"/>
    </source>
</evidence>
<reference evidence="2 3" key="1">
    <citation type="submission" date="2019-05" db="EMBL/GenBank/DDBJ databases">
        <title>Emergence of the Ug99 lineage of the wheat stem rust pathogen through somatic hybridization.</title>
        <authorList>
            <person name="Li F."/>
            <person name="Upadhyaya N.M."/>
            <person name="Sperschneider J."/>
            <person name="Matny O."/>
            <person name="Nguyen-Phuc H."/>
            <person name="Mago R."/>
            <person name="Raley C."/>
            <person name="Miller M.E."/>
            <person name="Silverstein K.A.T."/>
            <person name="Henningsen E."/>
            <person name="Hirsch C.D."/>
            <person name="Visser B."/>
            <person name="Pretorius Z.A."/>
            <person name="Steffenson B.J."/>
            <person name="Schwessinger B."/>
            <person name="Dodds P.N."/>
            <person name="Figueroa M."/>
        </authorList>
    </citation>
    <scope>NUCLEOTIDE SEQUENCE [LARGE SCALE GENOMIC DNA]</scope>
    <source>
        <strain evidence="2">21-0</strain>
    </source>
</reference>
<comment type="caution">
    <text evidence="2">The sequence shown here is derived from an EMBL/GenBank/DDBJ whole genome shotgun (WGS) entry which is preliminary data.</text>
</comment>
<feature type="region of interest" description="Disordered" evidence="1">
    <location>
        <begin position="79"/>
        <end position="100"/>
    </location>
</feature>
<dbReference type="CDD" id="cd00084">
    <property type="entry name" value="HMG-box_SF"/>
    <property type="match status" value="1"/>
</dbReference>
<feature type="region of interest" description="Disordered" evidence="1">
    <location>
        <begin position="412"/>
        <end position="481"/>
    </location>
</feature>
<feature type="compositionally biased region" description="Low complexity" evidence="1">
    <location>
        <begin position="706"/>
        <end position="721"/>
    </location>
</feature>
<keyword evidence="3" id="KW-1185">Reference proteome</keyword>
<dbReference type="EMBL" id="VSWC01000001">
    <property type="protein sequence ID" value="KAA1119142.1"/>
    <property type="molecule type" value="Genomic_DNA"/>
</dbReference>
<feature type="compositionally biased region" description="Low complexity" evidence="1">
    <location>
        <begin position="236"/>
        <end position="250"/>
    </location>
</feature>
<sequence length="728" mass="79640">MSNNPHHNSFHPSCPPNSNHTNRDSSAGGYYYPPNIEQLSYVDIIYNEQPNIDFQPHFDSSPIQYATGQHASHADLNNNYTYHLNNDQSPSQSQVTHTQPTQLQTIIYQPTQSTHLATQPQSQPFVQHRSRQSAPDTPRGPVCPLPAPSQANGSLAHLLINTTAHDPAPLNPVHRISANPNAHDPAPLNPVHRFSATVNPTQCNPATTIPIQPNPSVAARVDTVRVDNRQAGCNQSRSPSSYWPSVSPSRSLPPPLPSPILKRPAPPLIDINNRPDNRKRKKIQPVDCPRPSPRPYEELMKMSEGQLIMEAKKWSKKAMSDSDRSFFAHYASEQRKMLTIKAIERGVSMPMVHSFLGRRLALRKPSNFNYFMQTKKVRAVFQGARKGVKYSPAMGLASKLWHKLSPEEKAKYRHSAMVTTDDASDENGLAGNSSDRNQVATDSSAPNGPVADNEANSQGSAVEEASDDDEPNGGANQVGMRKNISLHSASKEVENFMDEWDAKAVNVANTFGCELVTFAVSRHLGRHSFQFTRCTPGAIQFVQGAEDVDGAKAYPARMQSFITGYTVADLAAVISRAKEEAAKAAKNGTAVPSSKGGKDGSAPLHPISAVARMSLLIAEKTQGAIKQWPWTDTDFSLAQTKHRLILLPGAQIQEAWLKRPSRGLGTKRQGVLHVALDSQLIDIVYDPSIPDRISRKDFKSPPPATPSRSSRSSQSPDGGSDCVSPSPF</sequence>
<organism evidence="2 3">
    <name type="scientific">Puccinia graminis f. sp. tritici</name>
    <dbReference type="NCBI Taxonomy" id="56615"/>
    <lineage>
        <taxon>Eukaryota</taxon>
        <taxon>Fungi</taxon>
        <taxon>Dikarya</taxon>
        <taxon>Basidiomycota</taxon>
        <taxon>Pucciniomycotina</taxon>
        <taxon>Pucciniomycetes</taxon>
        <taxon>Pucciniales</taxon>
        <taxon>Pucciniaceae</taxon>
        <taxon>Puccinia</taxon>
    </lineage>
</organism>
<feature type="region of interest" description="Disordered" evidence="1">
    <location>
        <begin position="230"/>
        <end position="296"/>
    </location>
</feature>
<dbReference type="AlphaFoldDB" id="A0A5B0R0S5"/>
<protein>
    <submittedName>
        <fullName evidence="2">Uncharacterized protein</fullName>
    </submittedName>
</protein>
<name>A0A5B0R0S5_PUCGR</name>
<dbReference type="Proteomes" id="UP000324748">
    <property type="component" value="Unassembled WGS sequence"/>
</dbReference>
<dbReference type="OrthoDB" id="2500693at2759"/>
<proteinExistence type="predicted"/>
<evidence type="ECO:0000313" key="3">
    <source>
        <dbReference type="Proteomes" id="UP000324748"/>
    </source>
</evidence>
<feature type="compositionally biased region" description="Polar residues" evidence="1">
    <location>
        <begin position="114"/>
        <end position="125"/>
    </location>
</feature>
<feature type="region of interest" description="Disordered" evidence="1">
    <location>
        <begin position="1"/>
        <end position="31"/>
    </location>
</feature>